<dbReference type="PANTHER" id="PTHR31595:SF70">
    <property type="entry name" value="LONG-CHAIN-ALCOHOL O-FATTY-ACYLTRANSFERASE 3-RELATED"/>
    <property type="match status" value="1"/>
</dbReference>
<evidence type="ECO:0000256" key="3">
    <source>
        <dbReference type="ARBA" id="ARBA00022679"/>
    </source>
</evidence>
<dbReference type="GO" id="GO:0016020">
    <property type="term" value="C:membrane"/>
    <property type="evidence" value="ECO:0007669"/>
    <property type="project" value="UniProtKB-SubCell"/>
</dbReference>
<reference evidence="12" key="1">
    <citation type="submission" date="2024-07" db="EMBL/GenBank/DDBJ databases">
        <title>Two chromosome-level genome assemblies of Korean endemic species Abeliophyllum distichum and Forsythia ovata (Oleaceae).</title>
        <authorList>
            <person name="Jang H."/>
        </authorList>
    </citation>
    <scope>NUCLEOTIDE SEQUENCE [LARGE SCALE GENOMIC DNA]</scope>
</reference>
<evidence type="ECO:0000256" key="7">
    <source>
        <dbReference type="ARBA" id="ARBA00023136"/>
    </source>
</evidence>
<dbReference type="PIRSF" id="PIRSF037006">
    <property type="entry name" value="Wax_synthase"/>
    <property type="match status" value="1"/>
</dbReference>
<name>A0ABD1QM74_9LAMI</name>
<evidence type="ECO:0000256" key="9">
    <source>
        <dbReference type="SAM" id="Phobius"/>
    </source>
</evidence>
<feature type="transmembrane region" description="Helical" evidence="9">
    <location>
        <begin position="293"/>
        <end position="313"/>
    </location>
</feature>
<evidence type="ECO:0000256" key="4">
    <source>
        <dbReference type="ARBA" id="ARBA00022692"/>
    </source>
</evidence>
<evidence type="ECO:0000313" key="12">
    <source>
        <dbReference type="Proteomes" id="UP001604336"/>
    </source>
</evidence>
<dbReference type="Proteomes" id="UP001604336">
    <property type="component" value="Unassembled WGS sequence"/>
</dbReference>
<dbReference type="InterPro" id="IPR032805">
    <property type="entry name" value="Wax_synthase_dom"/>
</dbReference>
<dbReference type="AlphaFoldDB" id="A0ABD1QM74"/>
<feature type="transmembrane region" description="Helical" evidence="9">
    <location>
        <begin position="49"/>
        <end position="70"/>
    </location>
</feature>
<feature type="transmembrane region" description="Helical" evidence="9">
    <location>
        <begin position="261"/>
        <end position="281"/>
    </location>
</feature>
<dbReference type="InterPro" id="IPR017088">
    <property type="entry name" value="Wax_synthase_Magnoliopsida"/>
</dbReference>
<dbReference type="GO" id="GO:0006629">
    <property type="term" value="P:lipid metabolic process"/>
    <property type="evidence" value="ECO:0007669"/>
    <property type="project" value="UniProtKB-KW"/>
</dbReference>
<proteinExistence type="inferred from homology"/>
<organism evidence="11 12">
    <name type="scientific">Abeliophyllum distichum</name>
    <dbReference type="NCBI Taxonomy" id="126358"/>
    <lineage>
        <taxon>Eukaryota</taxon>
        <taxon>Viridiplantae</taxon>
        <taxon>Streptophyta</taxon>
        <taxon>Embryophyta</taxon>
        <taxon>Tracheophyta</taxon>
        <taxon>Spermatophyta</taxon>
        <taxon>Magnoliopsida</taxon>
        <taxon>eudicotyledons</taxon>
        <taxon>Gunneridae</taxon>
        <taxon>Pentapetalae</taxon>
        <taxon>asterids</taxon>
        <taxon>lamiids</taxon>
        <taxon>Lamiales</taxon>
        <taxon>Oleaceae</taxon>
        <taxon>Forsythieae</taxon>
        <taxon>Abeliophyllum</taxon>
    </lineage>
</organism>
<keyword evidence="7 9" id="KW-0472">Membrane</keyword>
<comment type="similarity">
    <text evidence="2">Belongs to the wax synthase family.</text>
</comment>
<dbReference type="EMBL" id="JBFOLK010000011">
    <property type="protein sequence ID" value="KAL2476049.1"/>
    <property type="molecule type" value="Genomic_DNA"/>
</dbReference>
<gene>
    <name evidence="11" type="ORF">Adt_36785</name>
</gene>
<evidence type="ECO:0000259" key="10">
    <source>
        <dbReference type="Pfam" id="PF13813"/>
    </source>
</evidence>
<evidence type="ECO:0000256" key="1">
    <source>
        <dbReference type="ARBA" id="ARBA00004141"/>
    </source>
</evidence>
<comment type="subcellular location">
    <subcellularLocation>
        <location evidence="1">Membrane</location>
        <topology evidence="1">Multi-pass membrane protein</topology>
    </subcellularLocation>
</comment>
<feature type="transmembrane region" description="Helical" evidence="9">
    <location>
        <begin position="236"/>
        <end position="255"/>
    </location>
</feature>
<keyword evidence="12" id="KW-1185">Reference proteome</keyword>
<accession>A0ABD1QM74</accession>
<feature type="transmembrane region" description="Helical" evidence="9">
    <location>
        <begin position="152"/>
        <end position="178"/>
    </location>
</feature>
<keyword evidence="8" id="KW-0012">Acyltransferase</keyword>
<feature type="domain" description="Wax synthase" evidence="10">
    <location>
        <begin position="183"/>
        <end position="269"/>
    </location>
</feature>
<feature type="transmembrane region" description="Helical" evidence="9">
    <location>
        <begin position="119"/>
        <end position="140"/>
    </location>
</feature>
<feature type="transmembrane region" description="Helical" evidence="9">
    <location>
        <begin position="12"/>
        <end position="29"/>
    </location>
</feature>
<dbReference type="Pfam" id="PF13813">
    <property type="entry name" value="MBOAT_2"/>
    <property type="match status" value="1"/>
</dbReference>
<keyword evidence="5 9" id="KW-1133">Transmembrane helix</keyword>
<dbReference type="GO" id="GO:0016746">
    <property type="term" value="F:acyltransferase activity"/>
    <property type="evidence" value="ECO:0007669"/>
    <property type="project" value="UniProtKB-KW"/>
</dbReference>
<evidence type="ECO:0000256" key="6">
    <source>
        <dbReference type="ARBA" id="ARBA00023098"/>
    </source>
</evidence>
<evidence type="ECO:0000256" key="5">
    <source>
        <dbReference type="ARBA" id="ARBA00022989"/>
    </source>
</evidence>
<dbReference type="InterPro" id="IPR044851">
    <property type="entry name" value="Wax_synthase"/>
</dbReference>
<keyword evidence="3" id="KW-0808">Transferase</keyword>
<sequence length="353" mass="39952">MDSEIQSLIKVWFAAVVSMIYCYYIAARLPGGATRLLSLLPVFYLFTTLPLHLTSIHIGAITIFYIVWLGNFKLLLFSFDQAPLYATPPLSLLHFISTALLPIKTKHTPSCQSFSNSKFYLQLLAFALKVALLAIIVRIYEYREYVHPYIILALYYCHFYLAVELILAITAVPVRVILGLDLEPQFNEPYLATSLQDFWGWRWNLMVSSVLRSTVYHPVRRISTRILGSRWARPPATMATFLVSGLMHEVIYYYLSRAYPTWEVTWFFVLHGACVTVETAVKKALGGRWQLHRLVSGPMTVAFVGVTGVWLFLPQLIRAFIWDHQGLVFAASAAQIAGGFKVKAGEALALCKA</sequence>
<keyword evidence="6" id="KW-0443">Lipid metabolism</keyword>
<evidence type="ECO:0000256" key="8">
    <source>
        <dbReference type="ARBA" id="ARBA00023315"/>
    </source>
</evidence>
<feature type="transmembrane region" description="Helical" evidence="9">
    <location>
        <begin position="82"/>
        <end position="103"/>
    </location>
</feature>
<protein>
    <submittedName>
        <fullName evidence="11">Long-chain-alcohol O-fatty-acyltransferase 5</fullName>
    </submittedName>
</protein>
<dbReference type="PANTHER" id="PTHR31595">
    <property type="entry name" value="LONG-CHAIN-ALCOHOL O-FATTY-ACYLTRANSFERASE 3-RELATED"/>
    <property type="match status" value="1"/>
</dbReference>
<evidence type="ECO:0000256" key="2">
    <source>
        <dbReference type="ARBA" id="ARBA00007282"/>
    </source>
</evidence>
<evidence type="ECO:0000313" key="11">
    <source>
        <dbReference type="EMBL" id="KAL2476049.1"/>
    </source>
</evidence>
<comment type="caution">
    <text evidence="11">The sequence shown here is derived from an EMBL/GenBank/DDBJ whole genome shotgun (WGS) entry which is preliminary data.</text>
</comment>
<keyword evidence="4 9" id="KW-0812">Transmembrane</keyword>